<name>A0AAD6X9D7_9AGAR</name>
<organism evidence="3 4">
    <name type="scientific">Mycena alexandri</name>
    <dbReference type="NCBI Taxonomy" id="1745969"/>
    <lineage>
        <taxon>Eukaryota</taxon>
        <taxon>Fungi</taxon>
        <taxon>Dikarya</taxon>
        <taxon>Basidiomycota</taxon>
        <taxon>Agaricomycotina</taxon>
        <taxon>Agaricomycetes</taxon>
        <taxon>Agaricomycetidae</taxon>
        <taxon>Agaricales</taxon>
        <taxon>Marasmiineae</taxon>
        <taxon>Mycenaceae</taxon>
        <taxon>Mycena</taxon>
    </lineage>
</organism>
<dbReference type="EMBL" id="JARJCM010000016">
    <property type="protein sequence ID" value="KAJ7041512.1"/>
    <property type="molecule type" value="Genomic_DNA"/>
</dbReference>
<keyword evidence="4" id="KW-1185">Reference proteome</keyword>
<evidence type="ECO:0000259" key="2">
    <source>
        <dbReference type="Pfam" id="PF20151"/>
    </source>
</evidence>
<proteinExistence type="predicted"/>
<evidence type="ECO:0000313" key="4">
    <source>
        <dbReference type="Proteomes" id="UP001218188"/>
    </source>
</evidence>
<sequence>MSSMATADPPFMPPTASGFTMGQRIFALNCGHLVGVAILYWDHAITLDAEVHFLWRSRKSTSAYWFYVNRYVGFLAGIPVAVLPFIPLSTEKCARYNLLRQVGLVIMQSIATTIMVIRVYALFGRNRRVLLFLVTLGLSVVAVGFYSLVGQKVDRRDALGGCHFELSPHTAYRIAAGWEALFILDSIIFGLTIYNAYTTRQRTVSDLRLNTSISLHQVIIRDGALYFGFVALANLANISTYYFPGYLLPGTFATFANAITVTMVSRVMLNLHSSASVGITSEMPGPQNIPLKSLPHIPMIMTHPEFIQPYPRGERDGFDYPAAAGVRYGVLRRAKIV</sequence>
<accession>A0AAD6X9D7</accession>
<gene>
    <name evidence="3" type="ORF">C8F04DRAFT_1079082</name>
</gene>
<feature type="transmembrane region" description="Helical" evidence="1">
    <location>
        <begin position="218"/>
        <end position="236"/>
    </location>
</feature>
<keyword evidence="1" id="KW-1133">Transmembrane helix</keyword>
<protein>
    <recommendedName>
        <fullName evidence="2">DUF6533 domain-containing protein</fullName>
    </recommendedName>
</protein>
<keyword evidence="1" id="KW-0472">Membrane</keyword>
<evidence type="ECO:0000313" key="3">
    <source>
        <dbReference type="EMBL" id="KAJ7041512.1"/>
    </source>
</evidence>
<feature type="transmembrane region" description="Helical" evidence="1">
    <location>
        <begin position="129"/>
        <end position="149"/>
    </location>
</feature>
<dbReference type="Proteomes" id="UP001218188">
    <property type="component" value="Unassembled WGS sequence"/>
</dbReference>
<keyword evidence="1" id="KW-0812">Transmembrane</keyword>
<dbReference type="Pfam" id="PF20151">
    <property type="entry name" value="DUF6533"/>
    <property type="match status" value="1"/>
</dbReference>
<dbReference type="InterPro" id="IPR045340">
    <property type="entry name" value="DUF6533"/>
</dbReference>
<comment type="caution">
    <text evidence="3">The sequence shown here is derived from an EMBL/GenBank/DDBJ whole genome shotgun (WGS) entry which is preliminary data.</text>
</comment>
<reference evidence="3" key="1">
    <citation type="submission" date="2023-03" db="EMBL/GenBank/DDBJ databases">
        <title>Massive genome expansion in bonnet fungi (Mycena s.s.) driven by repeated elements and novel gene families across ecological guilds.</title>
        <authorList>
            <consortium name="Lawrence Berkeley National Laboratory"/>
            <person name="Harder C.B."/>
            <person name="Miyauchi S."/>
            <person name="Viragh M."/>
            <person name="Kuo A."/>
            <person name="Thoen E."/>
            <person name="Andreopoulos B."/>
            <person name="Lu D."/>
            <person name="Skrede I."/>
            <person name="Drula E."/>
            <person name="Henrissat B."/>
            <person name="Morin E."/>
            <person name="Kohler A."/>
            <person name="Barry K."/>
            <person name="LaButti K."/>
            <person name="Morin E."/>
            <person name="Salamov A."/>
            <person name="Lipzen A."/>
            <person name="Mereny Z."/>
            <person name="Hegedus B."/>
            <person name="Baldrian P."/>
            <person name="Stursova M."/>
            <person name="Weitz H."/>
            <person name="Taylor A."/>
            <person name="Grigoriev I.V."/>
            <person name="Nagy L.G."/>
            <person name="Martin F."/>
            <person name="Kauserud H."/>
        </authorList>
    </citation>
    <scope>NUCLEOTIDE SEQUENCE</scope>
    <source>
        <strain evidence="3">CBHHK200</strain>
    </source>
</reference>
<feature type="transmembrane region" description="Helical" evidence="1">
    <location>
        <begin position="64"/>
        <end position="86"/>
    </location>
</feature>
<feature type="transmembrane region" description="Helical" evidence="1">
    <location>
        <begin position="98"/>
        <end position="117"/>
    </location>
</feature>
<evidence type="ECO:0000256" key="1">
    <source>
        <dbReference type="SAM" id="Phobius"/>
    </source>
</evidence>
<feature type="transmembrane region" description="Helical" evidence="1">
    <location>
        <begin position="175"/>
        <end position="197"/>
    </location>
</feature>
<feature type="domain" description="DUF6533" evidence="2">
    <location>
        <begin position="32"/>
        <end position="75"/>
    </location>
</feature>
<dbReference type="AlphaFoldDB" id="A0AAD6X9D7"/>